<gene>
    <name evidence="5" type="ORF">F9L04_03665</name>
    <name evidence="4" type="ORF">F9L04_15725</name>
    <name evidence="3" type="ORF">F9L04_22970</name>
    <name evidence="2" type="ORF">F9L04_24490</name>
    <name evidence="1" type="ORF">F9L04_24735</name>
</gene>
<evidence type="ECO:0000313" key="1">
    <source>
        <dbReference type="EMBL" id="KAB2758230.1"/>
    </source>
</evidence>
<reference evidence="4 6" key="1">
    <citation type="submission" date="2019-09" db="EMBL/GenBank/DDBJ databases">
        <title>Taxonomic organization of the family Brucellaceae based on a phylogenomic approach.</title>
        <authorList>
            <person name="Leclercq S."/>
            <person name="Cloeckaert A."/>
            <person name="Zygmunt M.S."/>
        </authorList>
    </citation>
    <scope>NUCLEOTIDE SEQUENCE [LARGE SCALE GENOMIC DNA]</scope>
    <source>
        <strain evidence="4 6">LMG 3313</strain>
    </source>
</reference>
<name>A0A6L3Z3J4_BRUAN</name>
<dbReference type="EMBL" id="WBWS01000015">
    <property type="protein sequence ID" value="KAB2767232.1"/>
    <property type="molecule type" value="Genomic_DNA"/>
</dbReference>
<sequence length="36" mass="4146">AERTVNGLWDRIGQMVELIEPQEAQNYFNSCGYDPT</sequence>
<feature type="non-terminal residue" evidence="4">
    <location>
        <position position="1"/>
    </location>
</feature>
<dbReference type="Proteomes" id="UP000481876">
    <property type="component" value="Unassembled WGS sequence"/>
</dbReference>
<dbReference type="AlphaFoldDB" id="A0A6L3Z3J4"/>
<accession>A0A6L3Z3J4</accession>
<organism evidence="4 6">
    <name type="scientific">Brucella anthropi</name>
    <name type="common">Ochrobactrum anthropi</name>
    <dbReference type="NCBI Taxonomy" id="529"/>
    <lineage>
        <taxon>Bacteria</taxon>
        <taxon>Pseudomonadati</taxon>
        <taxon>Pseudomonadota</taxon>
        <taxon>Alphaproteobacteria</taxon>
        <taxon>Hyphomicrobiales</taxon>
        <taxon>Brucellaceae</taxon>
        <taxon>Brucella/Ochrobactrum group</taxon>
        <taxon>Brucella</taxon>
    </lineage>
</organism>
<evidence type="ECO:0000313" key="2">
    <source>
        <dbReference type="EMBL" id="KAB2759335.1"/>
    </source>
</evidence>
<dbReference type="EMBL" id="WBWS01000002">
    <property type="protein sequence ID" value="KAB2773220.1"/>
    <property type="molecule type" value="Genomic_DNA"/>
</dbReference>
<evidence type="ECO:0000313" key="5">
    <source>
        <dbReference type="EMBL" id="KAB2773220.1"/>
    </source>
</evidence>
<dbReference type="EMBL" id="WBWS01000033">
    <property type="protein sequence ID" value="KAB2761971.1"/>
    <property type="molecule type" value="Genomic_DNA"/>
</dbReference>
<evidence type="ECO:0000313" key="6">
    <source>
        <dbReference type="Proteomes" id="UP000481876"/>
    </source>
</evidence>
<dbReference type="EMBL" id="WBWS01000045">
    <property type="protein sequence ID" value="KAB2758230.1"/>
    <property type="molecule type" value="Genomic_DNA"/>
</dbReference>
<evidence type="ECO:0000313" key="3">
    <source>
        <dbReference type="EMBL" id="KAB2761971.1"/>
    </source>
</evidence>
<evidence type="ECO:0000313" key="4">
    <source>
        <dbReference type="EMBL" id="KAB2767232.1"/>
    </source>
</evidence>
<dbReference type="EMBL" id="WBWS01000042">
    <property type="protein sequence ID" value="KAB2759335.1"/>
    <property type="molecule type" value="Genomic_DNA"/>
</dbReference>
<proteinExistence type="predicted"/>
<protein>
    <submittedName>
        <fullName evidence="4">IS630 family transposase</fullName>
    </submittedName>
</protein>
<comment type="caution">
    <text evidence="4">The sequence shown here is derived from an EMBL/GenBank/DDBJ whole genome shotgun (WGS) entry which is preliminary data.</text>
</comment>